<comment type="caution">
    <text evidence="2">The sequence shown here is derived from an EMBL/GenBank/DDBJ whole genome shotgun (WGS) entry which is preliminary data.</text>
</comment>
<feature type="region of interest" description="Disordered" evidence="1">
    <location>
        <begin position="1"/>
        <end position="33"/>
    </location>
</feature>
<accession>A0ABT4EWE0</accession>
<evidence type="ECO:0000256" key="1">
    <source>
        <dbReference type="SAM" id="MobiDB-lite"/>
    </source>
</evidence>
<dbReference type="Proteomes" id="UP001527052">
    <property type="component" value="Unassembled WGS sequence"/>
</dbReference>
<reference evidence="2 3" key="1">
    <citation type="submission" date="2022-05" db="EMBL/GenBank/DDBJ databases">
        <title>Genome Sequencing of Bee-Associated Microbes.</title>
        <authorList>
            <person name="Dunlap C."/>
        </authorList>
    </citation>
    <scope>NUCLEOTIDE SEQUENCE [LARGE SCALE GENOMIC DNA]</scope>
    <source>
        <strain evidence="2 3">NRRL BD-083</strain>
    </source>
</reference>
<proteinExistence type="predicted"/>
<evidence type="ECO:0000313" key="2">
    <source>
        <dbReference type="EMBL" id="MCY9549986.1"/>
    </source>
</evidence>
<sequence length="65" mass="7710">MTENKTTSEAQKRATQAYRERNREKTRKQSAKSATKTYINNYADLSEIEEVKQWIANREKELQSE</sequence>
<gene>
    <name evidence="2" type="ORF">M5W82_24245</name>
</gene>
<name>A0ABT4EWE0_9BACI</name>
<keyword evidence="3" id="KW-1185">Reference proteome</keyword>
<dbReference type="EMBL" id="JAMDLZ010000066">
    <property type="protein sequence ID" value="MCY9549986.1"/>
    <property type="molecule type" value="Genomic_DNA"/>
</dbReference>
<evidence type="ECO:0000313" key="3">
    <source>
        <dbReference type="Proteomes" id="UP001527052"/>
    </source>
</evidence>
<organism evidence="2 3">
    <name type="scientific">Lysinibacillus xylanilyticus</name>
    <dbReference type="NCBI Taxonomy" id="582475"/>
    <lineage>
        <taxon>Bacteria</taxon>
        <taxon>Bacillati</taxon>
        <taxon>Bacillota</taxon>
        <taxon>Bacilli</taxon>
        <taxon>Bacillales</taxon>
        <taxon>Bacillaceae</taxon>
        <taxon>Lysinibacillus</taxon>
    </lineage>
</organism>
<dbReference type="RefSeq" id="WP_268639865.1">
    <property type="nucleotide sequence ID" value="NZ_JAMDLZ010000066.1"/>
</dbReference>
<protein>
    <submittedName>
        <fullName evidence="2">Uncharacterized protein</fullName>
    </submittedName>
</protein>